<feature type="compositionally biased region" description="Basic residues" evidence="1">
    <location>
        <begin position="944"/>
        <end position="958"/>
    </location>
</feature>
<reference evidence="3" key="1">
    <citation type="journal article" date="2012" name="Proc. Natl. Acad. Sci. U.S.A.">
        <title>Antigenic diversity is generated by distinct evolutionary mechanisms in African trypanosome species.</title>
        <authorList>
            <person name="Jackson A.P."/>
            <person name="Berry A."/>
            <person name="Aslett M."/>
            <person name="Allison H.C."/>
            <person name="Burton P."/>
            <person name="Vavrova-Anderson J."/>
            <person name="Brown R."/>
            <person name="Browne H."/>
            <person name="Corton N."/>
            <person name="Hauser H."/>
            <person name="Gamble J."/>
            <person name="Gilderthorp R."/>
            <person name="Marcello L."/>
            <person name="McQuillan J."/>
            <person name="Otto T.D."/>
            <person name="Quail M.A."/>
            <person name="Sanders M.J."/>
            <person name="van Tonder A."/>
            <person name="Ginger M.L."/>
            <person name="Field M.C."/>
            <person name="Barry J.D."/>
            <person name="Hertz-Fowler C."/>
            <person name="Berriman M."/>
        </authorList>
    </citation>
    <scope>NUCLEOTIDE SEQUENCE</scope>
    <source>
        <strain evidence="3">Y486</strain>
    </source>
</reference>
<evidence type="ECO:0000256" key="2">
    <source>
        <dbReference type="SAM" id="SignalP"/>
    </source>
</evidence>
<evidence type="ECO:0000256" key="1">
    <source>
        <dbReference type="SAM" id="MobiDB-lite"/>
    </source>
</evidence>
<evidence type="ECO:0000313" key="3">
    <source>
        <dbReference type="EMBL" id="CCC47813.1"/>
    </source>
</evidence>
<dbReference type="EMBL" id="HE573021">
    <property type="protein sequence ID" value="CCC47813.1"/>
    <property type="molecule type" value="Genomic_DNA"/>
</dbReference>
<feature type="region of interest" description="Disordered" evidence="1">
    <location>
        <begin position="221"/>
        <end position="240"/>
    </location>
</feature>
<feature type="chain" id="PRO_5003409756" evidence="2">
    <location>
        <begin position="20"/>
        <end position="958"/>
    </location>
</feature>
<dbReference type="AlphaFoldDB" id="G0TV47"/>
<name>G0TV47_TRYVY</name>
<dbReference type="VEuPathDB" id="TriTrypDB:TvY486_0500220"/>
<proteinExistence type="predicted"/>
<accession>G0TV47</accession>
<feature type="signal peptide" evidence="2">
    <location>
        <begin position="1"/>
        <end position="19"/>
    </location>
</feature>
<sequence>MQPCLHFIFFFLFPVPIAAHAWMNASTVCLEELTGRVCDDRVEDEWRQPEHLPPLRTSQTMQPSYFVASVPSQRCKVVAQFVRFIWTCHKNIEIPLEASLQESVELAQFVDSNASRCFLPRQQEEVRLALWELLHEASERDRSVALLQWQLDDNATRMTRIISSLPSANSTVYTHTGFTSLKKRLDANGEQFDWESTSLEEEQILLTVLEGLGRYHTRAPRHAAHCAQRPENKNRVHDSGKRLPLSYIGPSLCSQPPTKGVGTPAGSCVSREPPCGGPAEIAKNGKSQLLLAKTESLTTGCPICAADGLIRSCWVSVHLLQLMDMLAAAHLSAAPLLLPHDVVSLSPREALSIGYHIAQQQLHTASALLLSIANTPEASTSCSKNADRDSIDNMEEDRRRHNVKVEASIGTLAKHGIDICVHLLASLRCMEVNNVYVVLLHASALSFFDLHGVGKAKQLLLDFVASMSRESTKSGVCDSGGFDESMDDIYKYWVLVESILCSNDAVTAEYAEHKLMCLEQVSTGILFSAFLDILDLRDLPFPSACNEQQSPDAYRAAVHSCVRARDALDKIVYPWIVKLCDAADGSISIRGRQSLSLYWLLRGTLCYLLNALSLLSSVTVPPGSYDAEAPLRCMQNAASECDSAREFADFPLLAEWVKAIVNDSESKEQCERVCGGAEPLCGWRLRVNIDCSRSNLVLPPSQCVSNVSILPPPIMRIWLVFARALFRNVPADLVSARAHDVISSMAVQSAGVNTVGPAGVCSTGRGEYPISRCIPSKLENATKVEEAKRRAKKSVLGFWLRWHNILVAHRLLGDAVGEKNDGPSLLQSYRDAMLLQLAGHDAESGTFFMRVLQESYPLISDQKRSSCIFTSFEACKMQENTQIQKHTSQLVTEEFSVIAIDARLRDALRRYEMYCVRPVVTDAQKSAKKKFQGHEKMPDGRIGGKVRGRTAPRATRKQ</sequence>
<organism evidence="3">
    <name type="scientific">Trypanosoma vivax (strain Y486)</name>
    <dbReference type="NCBI Taxonomy" id="1055687"/>
    <lineage>
        <taxon>Eukaryota</taxon>
        <taxon>Discoba</taxon>
        <taxon>Euglenozoa</taxon>
        <taxon>Kinetoplastea</taxon>
        <taxon>Metakinetoplastina</taxon>
        <taxon>Trypanosomatida</taxon>
        <taxon>Trypanosomatidae</taxon>
        <taxon>Trypanosoma</taxon>
        <taxon>Duttonella</taxon>
    </lineage>
</organism>
<gene>
    <name evidence="3" type="ORF">TVY486_0500220</name>
</gene>
<feature type="region of interest" description="Disordered" evidence="1">
    <location>
        <begin position="926"/>
        <end position="958"/>
    </location>
</feature>
<feature type="compositionally biased region" description="Basic and acidic residues" evidence="1">
    <location>
        <begin position="228"/>
        <end position="240"/>
    </location>
</feature>
<keyword evidence="2" id="KW-0732">Signal</keyword>
<protein>
    <submittedName>
        <fullName evidence="3">Uncharacterized protein</fullName>
    </submittedName>
</protein>